<gene>
    <name evidence="1" type="ORF">GCM10007939_01090</name>
</gene>
<keyword evidence="2" id="KW-1185">Reference proteome</keyword>
<dbReference type="Proteomes" id="UP001156694">
    <property type="component" value="Unassembled WGS sequence"/>
</dbReference>
<proteinExistence type="predicted"/>
<name>A0ABQ5VQZ8_9RHOB</name>
<comment type="caution">
    <text evidence="1">The sequence shown here is derived from an EMBL/GenBank/DDBJ whole genome shotgun (WGS) entry which is preliminary data.</text>
</comment>
<evidence type="ECO:0000313" key="1">
    <source>
        <dbReference type="EMBL" id="GLQ33826.1"/>
    </source>
</evidence>
<protein>
    <recommendedName>
        <fullName evidence="3">Polyketide cyclase / dehydrase and lipid transport</fullName>
    </recommendedName>
</protein>
<sequence>MNETSNIHFCDLRGVPVMERPSFVPINPQETLDWILGLRIGVDWSKGTKCFNYPLVYIVGEDEFRIHSAGEHQVLYEIMGSIVELKDVDILGGQAISYEVVDSENGLLRLEWNVVQANQEPAAPTIAVYYLRPTDIGFRIEKIVMESFSTKDPIITALRVIKQVDGNIHAARELVRLIQM</sequence>
<reference evidence="2" key="1">
    <citation type="journal article" date="2019" name="Int. J. Syst. Evol. Microbiol.">
        <title>The Global Catalogue of Microorganisms (GCM) 10K type strain sequencing project: providing services to taxonomists for standard genome sequencing and annotation.</title>
        <authorList>
            <consortium name="The Broad Institute Genomics Platform"/>
            <consortium name="The Broad Institute Genome Sequencing Center for Infectious Disease"/>
            <person name="Wu L."/>
            <person name="Ma J."/>
        </authorList>
    </citation>
    <scope>NUCLEOTIDE SEQUENCE [LARGE SCALE GENOMIC DNA]</scope>
    <source>
        <strain evidence="2">NBRC 110140</strain>
    </source>
</reference>
<organism evidence="1 2">
    <name type="scientific">Amylibacter marinus</name>
    <dbReference type="NCBI Taxonomy" id="1475483"/>
    <lineage>
        <taxon>Bacteria</taxon>
        <taxon>Pseudomonadati</taxon>
        <taxon>Pseudomonadota</taxon>
        <taxon>Alphaproteobacteria</taxon>
        <taxon>Rhodobacterales</taxon>
        <taxon>Paracoccaceae</taxon>
        <taxon>Amylibacter</taxon>
    </lineage>
</organism>
<accession>A0ABQ5VQZ8</accession>
<evidence type="ECO:0008006" key="3">
    <source>
        <dbReference type="Google" id="ProtNLM"/>
    </source>
</evidence>
<evidence type="ECO:0000313" key="2">
    <source>
        <dbReference type="Proteomes" id="UP001156694"/>
    </source>
</evidence>
<dbReference type="EMBL" id="BSNN01000001">
    <property type="protein sequence ID" value="GLQ33826.1"/>
    <property type="molecule type" value="Genomic_DNA"/>
</dbReference>